<feature type="compositionally biased region" description="Low complexity" evidence="1">
    <location>
        <begin position="102"/>
        <end position="116"/>
    </location>
</feature>
<gene>
    <name evidence="2" type="ORF">COU35_05290</name>
</gene>
<feature type="compositionally biased region" description="Low complexity" evidence="1">
    <location>
        <begin position="41"/>
        <end position="59"/>
    </location>
</feature>
<accession>A0A2H0TR64</accession>
<protein>
    <submittedName>
        <fullName evidence="2">Uncharacterized protein</fullName>
    </submittedName>
</protein>
<comment type="caution">
    <text evidence="2">The sequence shown here is derived from an EMBL/GenBank/DDBJ whole genome shotgun (WGS) entry which is preliminary data.</text>
</comment>
<name>A0A2H0TR64_9BACT</name>
<dbReference type="EMBL" id="PFCB01000036">
    <property type="protein sequence ID" value="PIR73917.1"/>
    <property type="molecule type" value="Genomic_DNA"/>
</dbReference>
<sequence>MGEGKFGPNLTPEEMQAIRETPINTKEAVPGLREKTKAMSEQAQQQKAAEAQQAEQARASTAERGIPDKTGPAFETIAPSDPMAKELGEQVAALKENEAKALAAAKKAIARAPAPRGRISQSGDTPPPNRADGESAETVQIEPVKKAGFWGKLFGRK</sequence>
<dbReference type="Proteomes" id="UP000230154">
    <property type="component" value="Unassembled WGS sequence"/>
</dbReference>
<evidence type="ECO:0000256" key="1">
    <source>
        <dbReference type="SAM" id="MobiDB-lite"/>
    </source>
</evidence>
<evidence type="ECO:0000313" key="2">
    <source>
        <dbReference type="EMBL" id="PIR73917.1"/>
    </source>
</evidence>
<proteinExistence type="predicted"/>
<organism evidence="2 3">
    <name type="scientific">Candidatus Magasanikbacteria bacterium CG10_big_fil_rev_8_21_14_0_10_47_10</name>
    <dbReference type="NCBI Taxonomy" id="1974652"/>
    <lineage>
        <taxon>Bacteria</taxon>
        <taxon>Candidatus Magasanikiibacteriota</taxon>
    </lineage>
</organism>
<dbReference type="AlphaFoldDB" id="A0A2H0TR64"/>
<feature type="region of interest" description="Disordered" evidence="1">
    <location>
        <begin position="1"/>
        <end position="79"/>
    </location>
</feature>
<feature type="region of interest" description="Disordered" evidence="1">
    <location>
        <begin position="102"/>
        <end position="142"/>
    </location>
</feature>
<evidence type="ECO:0000313" key="3">
    <source>
        <dbReference type="Proteomes" id="UP000230154"/>
    </source>
</evidence>
<reference evidence="3" key="1">
    <citation type="submission" date="2017-09" db="EMBL/GenBank/DDBJ databases">
        <title>Depth-based differentiation of microbial function through sediment-hosted aquifers and enrichment of novel symbionts in the deep terrestrial subsurface.</title>
        <authorList>
            <person name="Probst A.J."/>
            <person name="Ladd B."/>
            <person name="Jarett J.K."/>
            <person name="Geller-Mcgrath D.E."/>
            <person name="Sieber C.M.K."/>
            <person name="Emerson J.B."/>
            <person name="Anantharaman K."/>
            <person name="Thomas B.C."/>
            <person name="Malmstrom R."/>
            <person name="Stieglmeier M."/>
            <person name="Klingl A."/>
            <person name="Woyke T."/>
            <person name="Ryan C.M."/>
            <person name="Banfield J.F."/>
        </authorList>
    </citation>
    <scope>NUCLEOTIDE SEQUENCE [LARGE SCALE GENOMIC DNA]</scope>
</reference>